<sequence length="331" mass="37353">MDSFKIIIHNKEADKYFAPAVLDGAELSLELTGAPGKLVFSAHKDEILDFKEGDTVQLVVDGAPCFFGYVFKKRRDREQHIEVTAYDQLRYLKNKDSITYKGKKASELITMLAEDFQLKVGDISDTGFVIDKRTEDNVTLADMIQTALDITMMHTKKLFVLFDDFGKLTLKEPTALWVPILINNRTAQNFAYESGIDNDTYNLVKLVTEDKESGEHKAFYAPMTPDEFAKSDAKKQWGVLQMYEKLDRNAQSPQELAKQLLAQHNVVRRKLSIDGAAGDIRVRAGSLIAVSLELGDVEIAQKMLVTKVTHSFYHRDHQMNLTLRGGVINAE</sequence>
<keyword evidence="3" id="KW-1185">Reference proteome</keyword>
<comment type="caution">
    <text evidence="2">The sequence shown here is derived from an EMBL/GenBank/DDBJ whole genome shotgun (WGS) entry which is preliminary data.</text>
</comment>
<proteinExistence type="predicted"/>
<evidence type="ECO:0000313" key="2">
    <source>
        <dbReference type="EMBL" id="MBB6477006.1"/>
    </source>
</evidence>
<protein>
    <recommendedName>
        <fullName evidence="1">YqbQ/XkdQ domain-containing protein</fullName>
    </recommendedName>
</protein>
<gene>
    <name evidence="2" type="ORF">HNR45_000028</name>
</gene>
<dbReference type="InterPro" id="IPR056937">
    <property type="entry name" value="YqbQ/XkdQ"/>
</dbReference>
<feature type="domain" description="YqbQ/XkdQ" evidence="1">
    <location>
        <begin position="27"/>
        <end position="324"/>
    </location>
</feature>
<dbReference type="OrthoDB" id="1698671at2"/>
<name>A0A841QZQ4_9FIRM</name>
<dbReference type="Pfam" id="PF24032">
    <property type="entry name" value="YQBQ"/>
    <property type="match status" value="1"/>
</dbReference>
<evidence type="ECO:0000259" key="1">
    <source>
        <dbReference type="Pfam" id="PF24032"/>
    </source>
</evidence>
<dbReference type="GeneID" id="93485316"/>
<evidence type="ECO:0000313" key="3">
    <source>
        <dbReference type="Proteomes" id="UP000591941"/>
    </source>
</evidence>
<accession>A0A841QZQ4</accession>
<dbReference type="EMBL" id="JACHHI010000001">
    <property type="protein sequence ID" value="MBB6477006.1"/>
    <property type="molecule type" value="Genomic_DNA"/>
</dbReference>
<dbReference type="Proteomes" id="UP000591941">
    <property type="component" value="Unassembled WGS sequence"/>
</dbReference>
<dbReference type="RefSeq" id="WP_159822156.1">
    <property type="nucleotide sequence ID" value="NZ_CABWNB010000001.1"/>
</dbReference>
<dbReference type="SUPFAM" id="SSF69279">
    <property type="entry name" value="Phage tail proteins"/>
    <property type="match status" value="1"/>
</dbReference>
<dbReference type="AlphaFoldDB" id="A0A841QZQ4"/>
<organism evidence="2 3">
    <name type="scientific">Negativicoccus succinicivorans</name>
    <dbReference type="NCBI Taxonomy" id="620903"/>
    <lineage>
        <taxon>Bacteria</taxon>
        <taxon>Bacillati</taxon>
        <taxon>Bacillota</taxon>
        <taxon>Negativicutes</taxon>
        <taxon>Veillonellales</taxon>
        <taxon>Veillonellaceae</taxon>
        <taxon>Negativicoccus</taxon>
    </lineage>
</organism>
<reference evidence="2 3" key="1">
    <citation type="submission" date="2020-08" db="EMBL/GenBank/DDBJ databases">
        <title>Genomic Encyclopedia of Type Strains, Phase IV (KMG-IV): sequencing the most valuable type-strain genomes for metagenomic binning, comparative biology and taxonomic classification.</title>
        <authorList>
            <person name="Goeker M."/>
        </authorList>
    </citation>
    <scope>NUCLEOTIDE SEQUENCE [LARGE SCALE GENOMIC DNA]</scope>
    <source>
        <strain evidence="2 3">DSM 21255</strain>
    </source>
</reference>